<evidence type="ECO:0000313" key="1">
    <source>
        <dbReference type="EMBL" id="CAD8341485.1"/>
    </source>
</evidence>
<dbReference type="PANTHER" id="PTHR21174:SF0">
    <property type="entry name" value="HD PHOSPHOHYDROLASE FAMILY PROTEIN-RELATED"/>
    <property type="match status" value="1"/>
</dbReference>
<protein>
    <submittedName>
        <fullName evidence="1">Uncharacterized protein</fullName>
    </submittedName>
</protein>
<dbReference type="AlphaFoldDB" id="A0A7R9ZRK4"/>
<organism evidence="1">
    <name type="scientific">Craspedostauros australis</name>
    <dbReference type="NCBI Taxonomy" id="1486917"/>
    <lineage>
        <taxon>Eukaryota</taxon>
        <taxon>Sar</taxon>
        <taxon>Stramenopiles</taxon>
        <taxon>Ochrophyta</taxon>
        <taxon>Bacillariophyta</taxon>
        <taxon>Bacillariophyceae</taxon>
        <taxon>Bacillariophycidae</taxon>
        <taxon>Naviculales</taxon>
        <taxon>Naviculaceae</taxon>
        <taxon>Craspedostauros</taxon>
    </lineage>
</organism>
<reference evidence="1" key="1">
    <citation type="submission" date="2021-01" db="EMBL/GenBank/DDBJ databases">
        <authorList>
            <person name="Corre E."/>
            <person name="Pelletier E."/>
            <person name="Niang G."/>
            <person name="Scheremetjew M."/>
            <person name="Finn R."/>
            <person name="Kale V."/>
            <person name="Holt S."/>
            <person name="Cochrane G."/>
            <person name="Meng A."/>
            <person name="Brown T."/>
            <person name="Cohen L."/>
        </authorList>
    </citation>
    <scope>NUCLEOTIDE SEQUENCE</scope>
    <source>
        <strain evidence="1">CCMP3328</strain>
    </source>
</reference>
<dbReference type="EMBL" id="HBEF01022012">
    <property type="protein sequence ID" value="CAD8341485.1"/>
    <property type="molecule type" value="Transcribed_RNA"/>
</dbReference>
<dbReference type="PANTHER" id="PTHR21174">
    <property type="match status" value="1"/>
</dbReference>
<sequence>MLQYWNVLSTIPDVQNWQQQEDGSQDCIIRLAIFFHDAVYNPKSGTNEIDSARLFLDFVSELKSDAATATTATTKALKITVSPWVASQVVTYILATQKHTLLALPSLMGDTATESDDAMVTTQSPVFGQAVFLDIDMAVLGKEPTTAYPSYAKCIRDEYDHFPFIPDYCKGRSSVLETFLKSSIFCTKYFHDAFDGLARDNLRKEIDQLQEQLRLQSGNDS</sequence>
<dbReference type="PIRSF" id="PIRSF035170">
    <property type="entry name" value="HD_phosphohydro"/>
    <property type="match status" value="1"/>
</dbReference>
<dbReference type="InterPro" id="IPR009218">
    <property type="entry name" value="HD_phosphohydro"/>
</dbReference>
<gene>
    <name evidence="1" type="ORF">CAUS1442_LOCUS13620</name>
</gene>
<name>A0A7R9ZRK4_9STRA</name>
<accession>A0A7R9ZRK4</accession>
<proteinExistence type="predicted"/>